<evidence type="ECO:0000259" key="7">
    <source>
        <dbReference type="Pfam" id="PF00892"/>
    </source>
</evidence>
<feature type="transmembrane region" description="Helical" evidence="6">
    <location>
        <begin position="164"/>
        <end position="181"/>
    </location>
</feature>
<evidence type="ECO:0000256" key="4">
    <source>
        <dbReference type="ARBA" id="ARBA00022989"/>
    </source>
</evidence>
<dbReference type="OrthoDB" id="9812899at2"/>
<comment type="similarity">
    <text evidence="2">Belongs to the drug/metabolite transporter (DMT) superfamily. 10 TMS drug/metabolite exporter (DME) (TC 2.A.7.3) family.</text>
</comment>
<name>A0A4S1X196_9SPHN</name>
<dbReference type="EMBL" id="SRXT01000009">
    <property type="protein sequence ID" value="TGX49085.1"/>
    <property type="molecule type" value="Genomic_DNA"/>
</dbReference>
<dbReference type="AlphaFoldDB" id="A0A4S1X196"/>
<evidence type="ECO:0000313" key="9">
    <source>
        <dbReference type="Proteomes" id="UP000306147"/>
    </source>
</evidence>
<accession>A0A4S1X196</accession>
<dbReference type="InterPro" id="IPR037185">
    <property type="entry name" value="EmrE-like"/>
</dbReference>
<dbReference type="PANTHER" id="PTHR22911:SF6">
    <property type="entry name" value="SOLUTE CARRIER FAMILY 35 MEMBER G1"/>
    <property type="match status" value="1"/>
</dbReference>
<sequence>MKQAGHDRNVDPAVSVGYGLLLRAGFALTYVIYAMLFKLANQHGGSGPVDMLFYRALFALPLVFAWSARRSGIATLIPKSPIAHLCRSALGILAVLFTYESFILLPLPLAVTISFTAPIFATLLSALILHERVALHHWLAVAIGFAGIAIASKPGAANISSGSVAIAMTSAVLQGAVTVTLRRLGRKETAGSIAFWFLVCSLFVGAAAMPSYGHWPDRTGLVLLAVGGVVSALMQVMMTASLQHAPVALLSPIDYSQIVWAALLGLAVFGAMPSAETLLGATLVTASGVMVTWFDRRARRRAEASFVP</sequence>
<dbReference type="Proteomes" id="UP000306147">
    <property type="component" value="Unassembled WGS sequence"/>
</dbReference>
<feature type="transmembrane region" description="Helical" evidence="6">
    <location>
        <begin position="221"/>
        <end position="242"/>
    </location>
</feature>
<evidence type="ECO:0000256" key="2">
    <source>
        <dbReference type="ARBA" id="ARBA00009853"/>
    </source>
</evidence>
<feature type="transmembrane region" description="Helical" evidence="6">
    <location>
        <begin position="254"/>
        <end position="272"/>
    </location>
</feature>
<evidence type="ECO:0000256" key="6">
    <source>
        <dbReference type="SAM" id="Phobius"/>
    </source>
</evidence>
<comment type="subcellular location">
    <subcellularLocation>
        <location evidence="1">Membrane</location>
        <topology evidence="1">Multi-pass membrane protein</topology>
    </subcellularLocation>
</comment>
<keyword evidence="3 6" id="KW-0812">Transmembrane</keyword>
<reference evidence="8 9" key="1">
    <citation type="submission" date="2019-04" db="EMBL/GenBank/DDBJ databases">
        <title>Sphingomonas psychrotolerans sp. nov., isolated from soil in the Tianshan Mountains, Xinjiang, China.</title>
        <authorList>
            <person name="Luo Y."/>
            <person name="Sheng H."/>
        </authorList>
    </citation>
    <scope>NUCLEOTIDE SEQUENCE [LARGE SCALE GENOMIC DNA]</scope>
    <source>
        <strain evidence="8 9">ZFGT-11</strain>
    </source>
</reference>
<dbReference type="PANTHER" id="PTHR22911">
    <property type="entry name" value="ACYL-MALONYL CONDENSING ENZYME-RELATED"/>
    <property type="match status" value="1"/>
</dbReference>
<comment type="caution">
    <text evidence="8">The sequence shown here is derived from an EMBL/GenBank/DDBJ whole genome shotgun (WGS) entry which is preliminary data.</text>
</comment>
<feature type="transmembrane region" description="Helical" evidence="6">
    <location>
        <begin position="193"/>
        <end position="215"/>
    </location>
</feature>
<feature type="transmembrane region" description="Helical" evidence="6">
    <location>
        <begin position="135"/>
        <end position="152"/>
    </location>
</feature>
<dbReference type="SUPFAM" id="SSF103481">
    <property type="entry name" value="Multidrug resistance efflux transporter EmrE"/>
    <property type="match status" value="2"/>
</dbReference>
<gene>
    <name evidence="8" type="ORF">E5A73_19760</name>
</gene>
<feature type="transmembrane region" description="Helical" evidence="6">
    <location>
        <begin position="52"/>
        <end position="69"/>
    </location>
</feature>
<organism evidence="8 9">
    <name type="scientific">Sphingomonas gei</name>
    <dbReference type="NCBI Taxonomy" id="1395960"/>
    <lineage>
        <taxon>Bacteria</taxon>
        <taxon>Pseudomonadati</taxon>
        <taxon>Pseudomonadota</taxon>
        <taxon>Alphaproteobacteria</taxon>
        <taxon>Sphingomonadales</taxon>
        <taxon>Sphingomonadaceae</taxon>
        <taxon>Sphingomonas</taxon>
    </lineage>
</organism>
<dbReference type="InterPro" id="IPR000620">
    <property type="entry name" value="EamA_dom"/>
</dbReference>
<keyword evidence="5 6" id="KW-0472">Membrane</keyword>
<evidence type="ECO:0000256" key="5">
    <source>
        <dbReference type="ARBA" id="ARBA00023136"/>
    </source>
</evidence>
<proteinExistence type="inferred from homology"/>
<evidence type="ECO:0000313" key="8">
    <source>
        <dbReference type="EMBL" id="TGX49085.1"/>
    </source>
</evidence>
<dbReference type="GO" id="GO:0016020">
    <property type="term" value="C:membrane"/>
    <property type="evidence" value="ECO:0007669"/>
    <property type="project" value="UniProtKB-SubCell"/>
</dbReference>
<protein>
    <submittedName>
        <fullName evidence="8">DMT family transporter</fullName>
    </submittedName>
</protein>
<keyword evidence="9" id="KW-1185">Reference proteome</keyword>
<feature type="domain" description="EamA" evidence="7">
    <location>
        <begin position="19"/>
        <end position="151"/>
    </location>
</feature>
<keyword evidence="4 6" id="KW-1133">Transmembrane helix</keyword>
<dbReference type="Pfam" id="PF00892">
    <property type="entry name" value="EamA"/>
    <property type="match status" value="2"/>
</dbReference>
<evidence type="ECO:0000256" key="1">
    <source>
        <dbReference type="ARBA" id="ARBA00004141"/>
    </source>
</evidence>
<feature type="domain" description="EamA" evidence="7">
    <location>
        <begin position="165"/>
        <end position="291"/>
    </location>
</feature>
<feature type="transmembrane region" description="Helical" evidence="6">
    <location>
        <begin position="20"/>
        <end position="40"/>
    </location>
</feature>
<evidence type="ECO:0000256" key="3">
    <source>
        <dbReference type="ARBA" id="ARBA00022692"/>
    </source>
</evidence>